<comment type="caution">
    <text evidence="3">The sequence shown here is derived from an EMBL/GenBank/DDBJ whole genome shotgun (WGS) entry which is preliminary data.</text>
</comment>
<sequence length="236" mass="23918">MRQLSGLAAALAGAVWAAGALAAPVVDQQYVFSYPAASPPYASGGIAGSAPPFEYTHAQTFTVGLSGELAAVSLQFGQYNGTGGDFVFRILPTVSGIPALDFNDALASVTIPYASFPTFSFSAPTPATTIDFSALGLHVTAGDVLAIAVSATGGAQGAWDILFPGGYAEGSAYSSYGGSAWAPQVRPVGNDSLFADFAFTTYVDPSPSHVPEPASLAVLGTAVLTAGLALRSRRRG</sequence>
<evidence type="ECO:0000259" key="2">
    <source>
        <dbReference type="Pfam" id="PF07589"/>
    </source>
</evidence>
<gene>
    <name evidence="3" type="ORF">OL599_18770</name>
</gene>
<dbReference type="RefSeq" id="WP_264715420.1">
    <property type="nucleotide sequence ID" value="NZ_JAPDNT010000021.1"/>
</dbReference>
<evidence type="ECO:0000313" key="4">
    <source>
        <dbReference type="Proteomes" id="UP001165679"/>
    </source>
</evidence>
<reference evidence="3" key="2">
    <citation type="submission" date="2022-10" db="EMBL/GenBank/DDBJ databases">
        <authorList>
            <person name="Trinh H.N."/>
        </authorList>
    </citation>
    <scope>NUCLEOTIDE SEQUENCE</scope>
    <source>
        <strain evidence="3">RN2-1</strain>
    </source>
</reference>
<dbReference type="NCBIfam" id="TIGR02595">
    <property type="entry name" value="PEP_CTERM"/>
    <property type="match status" value="1"/>
</dbReference>
<dbReference type="EMBL" id="JAPDNT010000021">
    <property type="protein sequence ID" value="MCW3476610.1"/>
    <property type="molecule type" value="Genomic_DNA"/>
</dbReference>
<dbReference type="InterPro" id="IPR013424">
    <property type="entry name" value="Ice-binding_C"/>
</dbReference>
<accession>A0AA41YPP7</accession>
<feature type="chain" id="PRO_5041353460" evidence="1">
    <location>
        <begin position="23"/>
        <end position="236"/>
    </location>
</feature>
<reference evidence="3" key="1">
    <citation type="submission" date="2022-09" db="EMBL/GenBank/DDBJ databases">
        <title>Rhodovastum sp. nov. RN2-1 isolated from soil in Seongnam, South Korea.</title>
        <authorList>
            <person name="Le N.T."/>
        </authorList>
    </citation>
    <scope>NUCLEOTIDE SEQUENCE</scope>
    <source>
        <strain evidence="3">RN2-1</strain>
    </source>
</reference>
<feature type="domain" description="Ice-binding protein C-terminal" evidence="2">
    <location>
        <begin position="210"/>
        <end position="234"/>
    </location>
</feature>
<dbReference type="Pfam" id="PF07589">
    <property type="entry name" value="PEP-CTERM"/>
    <property type="match status" value="1"/>
</dbReference>
<name>A0AA41YPP7_9PROT</name>
<keyword evidence="4" id="KW-1185">Reference proteome</keyword>
<keyword evidence="1" id="KW-0732">Signal</keyword>
<organism evidence="3 4">
    <name type="scientific">Limobrevibacterium gyesilva</name>
    <dbReference type="NCBI Taxonomy" id="2991712"/>
    <lineage>
        <taxon>Bacteria</taxon>
        <taxon>Pseudomonadati</taxon>
        <taxon>Pseudomonadota</taxon>
        <taxon>Alphaproteobacteria</taxon>
        <taxon>Acetobacterales</taxon>
        <taxon>Acetobacteraceae</taxon>
        <taxon>Limobrevibacterium</taxon>
    </lineage>
</organism>
<evidence type="ECO:0000313" key="3">
    <source>
        <dbReference type="EMBL" id="MCW3476610.1"/>
    </source>
</evidence>
<protein>
    <submittedName>
        <fullName evidence="3">PEP-CTERM sorting domain-containing protein</fullName>
    </submittedName>
</protein>
<dbReference type="AlphaFoldDB" id="A0AA41YPP7"/>
<feature type="signal peptide" evidence="1">
    <location>
        <begin position="1"/>
        <end position="22"/>
    </location>
</feature>
<evidence type="ECO:0000256" key="1">
    <source>
        <dbReference type="SAM" id="SignalP"/>
    </source>
</evidence>
<dbReference type="Proteomes" id="UP001165679">
    <property type="component" value="Unassembled WGS sequence"/>
</dbReference>
<proteinExistence type="predicted"/>